<feature type="transmembrane region" description="Helical" evidence="1">
    <location>
        <begin position="148"/>
        <end position="171"/>
    </location>
</feature>
<keyword evidence="4" id="KW-1185">Reference proteome</keyword>
<dbReference type="KEGG" id="arf:AR1Y2_2773"/>
<organism evidence="3 4">
    <name type="scientific">Anaerostipes rhamnosivorans</name>
    <dbReference type="NCBI Taxonomy" id="1229621"/>
    <lineage>
        <taxon>Bacteria</taxon>
        <taxon>Bacillati</taxon>
        <taxon>Bacillota</taxon>
        <taxon>Clostridia</taxon>
        <taxon>Lachnospirales</taxon>
        <taxon>Lachnospiraceae</taxon>
        <taxon>Anaerostipes</taxon>
    </lineage>
</organism>
<name>A0A4P8IHD7_9FIRM</name>
<evidence type="ECO:0000259" key="2">
    <source>
        <dbReference type="Pfam" id="PF14501"/>
    </source>
</evidence>
<dbReference type="EMBL" id="CP040058">
    <property type="protein sequence ID" value="QCP36227.1"/>
    <property type="molecule type" value="Genomic_DNA"/>
</dbReference>
<reference evidence="3 4" key="1">
    <citation type="submission" date="2019-05" db="EMBL/GenBank/DDBJ databases">
        <title>Complete genome sequencing of Anaerostipes rhamnosivorans.</title>
        <authorList>
            <person name="Bui T.P.N."/>
            <person name="de Vos W.M."/>
        </authorList>
    </citation>
    <scope>NUCLEOTIDE SEQUENCE [LARGE SCALE GENOMIC DNA]</scope>
    <source>
        <strain evidence="3 4">1y2</strain>
    </source>
</reference>
<dbReference type="InterPro" id="IPR032834">
    <property type="entry name" value="NatK-like_C"/>
</dbReference>
<keyword evidence="3" id="KW-0418">Kinase</keyword>
<gene>
    <name evidence="3" type="ORF">AR1Y2_2773</name>
</gene>
<sequence>METKTRKIMWVLYPAALGLIWYILFWRIIYMTGTTFMQYFVMSLVSILSIAILNLLRLRLPDYLLLFSAILLVVSKPSYIEAFSDFLIFFLIFGISYYRRELQNGKVFFSWITFILYVVNRLFLRAIYNSFMSFYFDYANGQQAEYLIKIGIFVLLSAAVILVDALFVFLIRRLFGKYLLKVSILEKSYPKIARNFIICTILLFGFGLIFQYQLFMLLVHYYMDSYSSFYNQVNSCINVITICVLLIQIIILVTLLMFSKYRFTIDAKRRNEENLLLYSNDLEKNLNEIRNLKHDMKNILFTLSHLIENSHDEPLKEYFKQTVNPYFQSELKKNDLYAQLQQADDEQLRAFLYYKISSGFREHLDIHLSFDGAFKESLITDHIDFLDFIRILGIFLDNAMEEAEFTAEKRIDIRFVSNRDTYETVISNSIRKEKDVVPGISDKGLGRGNGLMIVHKILEKYPNIILNSYTNNGKFVQHLEISQTE</sequence>
<dbReference type="InterPro" id="IPR036890">
    <property type="entry name" value="HATPase_C_sf"/>
</dbReference>
<proteinExistence type="predicted"/>
<accession>A0A4P8IHD7</accession>
<dbReference type="AlphaFoldDB" id="A0A4P8IHD7"/>
<protein>
    <submittedName>
        <fullName evidence="3">Histidine kinase of the competence regulon ComD</fullName>
    </submittedName>
</protein>
<dbReference type="Proteomes" id="UP000298653">
    <property type="component" value="Chromosome"/>
</dbReference>
<feature type="transmembrane region" description="Helical" evidence="1">
    <location>
        <begin position="12"/>
        <end position="30"/>
    </location>
</feature>
<keyword evidence="1" id="KW-0812">Transmembrane</keyword>
<keyword evidence="1" id="KW-0472">Membrane</keyword>
<dbReference type="GO" id="GO:0016301">
    <property type="term" value="F:kinase activity"/>
    <property type="evidence" value="ECO:0007669"/>
    <property type="project" value="UniProtKB-KW"/>
</dbReference>
<feature type="domain" description="Sensor histidine kinase NatK-like C-terminal" evidence="2">
    <location>
        <begin position="385"/>
        <end position="481"/>
    </location>
</feature>
<dbReference type="Gene3D" id="3.30.565.10">
    <property type="entry name" value="Histidine kinase-like ATPase, C-terminal domain"/>
    <property type="match status" value="1"/>
</dbReference>
<evidence type="ECO:0000313" key="3">
    <source>
        <dbReference type="EMBL" id="QCP36227.1"/>
    </source>
</evidence>
<feature type="transmembrane region" description="Helical" evidence="1">
    <location>
        <begin position="192"/>
        <end position="219"/>
    </location>
</feature>
<dbReference type="RefSeq" id="WP_137329489.1">
    <property type="nucleotide sequence ID" value="NZ_CP040058.1"/>
</dbReference>
<evidence type="ECO:0000313" key="4">
    <source>
        <dbReference type="Proteomes" id="UP000298653"/>
    </source>
</evidence>
<evidence type="ECO:0000256" key="1">
    <source>
        <dbReference type="SAM" id="Phobius"/>
    </source>
</evidence>
<feature type="transmembrane region" description="Helical" evidence="1">
    <location>
        <begin position="239"/>
        <end position="259"/>
    </location>
</feature>
<keyword evidence="1" id="KW-1133">Transmembrane helix</keyword>
<dbReference type="PANTHER" id="PTHR40448:SF1">
    <property type="entry name" value="TWO-COMPONENT SENSOR HISTIDINE KINASE"/>
    <property type="match status" value="1"/>
</dbReference>
<feature type="transmembrane region" description="Helical" evidence="1">
    <location>
        <begin position="109"/>
        <end position="128"/>
    </location>
</feature>
<dbReference type="OrthoDB" id="9813149at2"/>
<dbReference type="PANTHER" id="PTHR40448">
    <property type="entry name" value="TWO-COMPONENT SENSOR HISTIDINE KINASE"/>
    <property type="match status" value="1"/>
</dbReference>
<feature type="transmembrane region" description="Helical" evidence="1">
    <location>
        <begin position="36"/>
        <end position="56"/>
    </location>
</feature>
<dbReference type="Pfam" id="PF14501">
    <property type="entry name" value="HATPase_c_5"/>
    <property type="match status" value="1"/>
</dbReference>
<keyword evidence="3" id="KW-0808">Transferase</keyword>
<dbReference type="GO" id="GO:0042802">
    <property type="term" value="F:identical protein binding"/>
    <property type="evidence" value="ECO:0007669"/>
    <property type="project" value="TreeGrafter"/>
</dbReference>